<gene>
    <name evidence="1" type="primary">LOC125511657</name>
</gene>
<reference evidence="2" key="1">
    <citation type="journal article" date="2013" name="Nature">
        <title>Draft genome of the wheat A-genome progenitor Triticum urartu.</title>
        <authorList>
            <person name="Ling H.Q."/>
            <person name="Zhao S."/>
            <person name="Liu D."/>
            <person name="Wang J."/>
            <person name="Sun H."/>
            <person name="Zhang C."/>
            <person name="Fan H."/>
            <person name="Li D."/>
            <person name="Dong L."/>
            <person name="Tao Y."/>
            <person name="Gao C."/>
            <person name="Wu H."/>
            <person name="Li Y."/>
            <person name="Cui Y."/>
            <person name="Guo X."/>
            <person name="Zheng S."/>
            <person name="Wang B."/>
            <person name="Yu K."/>
            <person name="Liang Q."/>
            <person name="Yang W."/>
            <person name="Lou X."/>
            <person name="Chen J."/>
            <person name="Feng M."/>
            <person name="Jian J."/>
            <person name="Zhang X."/>
            <person name="Luo G."/>
            <person name="Jiang Y."/>
            <person name="Liu J."/>
            <person name="Wang Z."/>
            <person name="Sha Y."/>
            <person name="Zhang B."/>
            <person name="Wu H."/>
            <person name="Tang D."/>
            <person name="Shen Q."/>
            <person name="Xue P."/>
            <person name="Zou S."/>
            <person name="Wang X."/>
            <person name="Liu X."/>
            <person name="Wang F."/>
            <person name="Yang Y."/>
            <person name="An X."/>
            <person name="Dong Z."/>
            <person name="Zhang K."/>
            <person name="Zhang X."/>
            <person name="Luo M.C."/>
            <person name="Dvorak J."/>
            <person name="Tong Y."/>
            <person name="Wang J."/>
            <person name="Yang H."/>
            <person name="Li Z."/>
            <person name="Wang D."/>
            <person name="Zhang A."/>
            <person name="Wang J."/>
        </authorList>
    </citation>
    <scope>NUCLEOTIDE SEQUENCE</scope>
    <source>
        <strain evidence="2">cv. G1812</strain>
    </source>
</reference>
<name>A0A8R7UM07_TRIUA</name>
<organism evidence="1 2">
    <name type="scientific">Triticum urartu</name>
    <name type="common">Red wild einkorn</name>
    <name type="synonym">Crithodium urartu</name>
    <dbReference type="NCBI Taxonomy" id="4572"/>
    <lineage>
        <taxon>Eukaryota</taxon>
        <taxon>Viridiplantae</taxon>
        <taxon>Streptophyta</taxon>
        <taxon>Embryophyta</taxon>
        <taxon>Tracheophyta</taxon>
        <taxon>Spermatophyta</taxon>
        <taxon>Magnoliopsida</taxon>
        <taxon>Liliopsida</taxon>
        <taxon>Poales</taxon>
        <taxon>Poaceae</taxon>
        <taxon>BOP clade</taxon>
        <taxon>Pooideae</taxon>
        <taxon>Triticodae</taxon>
        <taxon>Triticeae</taxon>
        <taxon>Triticinae</taxon>
        <taxon>Triticum</taxon>
    </lineage>
</organism>
<protein>
    <submittedName>
        <fullName evidence="1">Uncharacterized protein</fullName>
    </submittedName>
</protein>
<keyword evidence="2" id="KW-1185">Reference proteome</keyword>
<sequence length="188" mass="19741">MHVHYCPLARIGQKATSALANSSLFCVISATISPNLHGGLTTGTVERADCPPTAGPLRSPLTCTSLDFCAMMTEFTTSSSGWHTANTLNPPRVMSWGSTIGYRNPRAPCALRTTRAAPSAMCVPRCAITLALSSAAMPTSAARKTTSYLASSPARSATSAVWNDMRAPMSLSARNSLLARSLAAPHRS</sequence>
<reference evidence="1" key="2">
    <citation type="submission" date="2018-03" db="EMBL/GenBank/DDBJ databases">
        <title>The Triticum urartu genome reveals the dynamic nature of wheat genome evolution.</title>
        <authorList>
            <person name="Ling H."/>
            <person name="Ma B."/>
            <person name="Shi X."/>
            <person name="Liu H."/>
            <person name="Dong L."/>
            <person name="Sun H."/>
            <person name="Cao Y."/>
            <person name="Gao Q."/>
            <person name="Zheng S."/>
            <person name="Li Y."/>
            <person name="Yu Y."/>
            <person name="Du H."/>
            <person name="Qi M."/>
            <person name="Li Y."/>
            <person name="Yu H."/>
            <person name="Cui Y."/>
            <person name="Wang N."/>
            <person name="Chen C."/>
            <person name="Wu H."/>
            <person name="Zhao Y."/>
            <person name="Zhang J."/>
            <person name="Li Y."/>
            <person name="Zhou W."/>
            <person name="Zhang B."/>
            <person name="Hu W."/>
            <person name="Eijk M."/>
            <person name="Tang J."/>
            <person name="Witsenboer H."/>
            <person name="Zhao S."/>
            <person name="Li Z."/>
            <person name="Zhang A."/>
            <person name="Wang D."/>
            <person name="Liang C."/>
        </authorList>
    </citation>
    <scope>NUCLEOTIDE SEQUENCE [LARGE SCALE GENOMIC DNA]</scope>
    <source>
        <strain evidence="1">cv. G1812</strain>
    </source>
</reference>
<accession>A0A8R7UM07</accession>
<evidence type="ECO:0000313" key="2">
    <source>
        <dbReference type="Proteomes" id="UP000015106"/>
    </source>
</evidence>
<dbReference type="AlphaFoldDB" id="A0A8R7UM07"/>
<evidence type="ECO:0000313" key="1">
    <source>
        <dbReference type="EnsemblPlants" id="TuG1812G0500005628.01.T01.cds324127"/>
    </source>
</evidence>
<dbReference type="Gramene" id="TuG1812G0500005628.01.T01">
    <property type="protein sequence ID" value="TuG1812G0500005628.01.T01.cds324127"/>
    <property type="gene ID" value="TuG1812G0500005628.01"/>
</dbReference>
<dbReference type="Proteomes" id="UP000015106">
    <property type="component" value="Chromosome 5"/>
</dbReference>
<reference evidence="1" key="3">
    <citation type="submission" date="2022-06" db="UniProtKB">
        <authorList>
            <consortium name="EnsemblPlants"/>
        </authorList>
    </citation>
    <scope>IDENTIFICATION</scope>
</reference>
<dbReference type="EnsemblPlants" id="TuG1812G0500005628.01.T01">
    <property type="protein sequence ID" value="TuG1812G0500005628.01.T01.cds324127"/>
    <property type="gene ID" value="TuG1812G0500005628.01"/>
</dbReference>
<proteinExistence type="predicted"/>